<name>A0A9N8HKQ1_9STRA</name>
<dbReference type="Gene3D" id="1.25.40.10">
    <property type="entry name" value="Tetratricopeptide repeat domain"/>
    <property type="match status" value="1"/>
</dbReference>
<accession>A0A9N8HKQ1</accession>
<dbReference type="PANTHER" id="PTHR11102">
    <property type="entry name" value="SEL-1-LIKE PROTEIN"/>
    <property type="match status" value="1"/>
</dbReference>
<dbReference type="Gene3D" id="1.10.720.30">
    <property type="entry name" value="SAP domain"/>
    <property type="match status" value="1"/>
</dbReference>
<proteinExistence type="inferred from homology"/>
<dbReference type="OrthoDB" id="2384430at2759"/>
<dbReference type="InterPro" id="IPR003613">
    <property type="entry name" value="Ubox_domain"/>
</dbReference>
<dbReference type="Pfam" id="PF08238">
    <property type="entry name" value="Sel1"/>
    <property type="match status" value="3"/>
</dbReference>
<dbReference type="AlphaFoldDB" id="A0A9N8HKQ1"/>
<dbReference type="Proteomes" id="UP001153069">
    <property type="component" value="Unassembled WGS sequence"/>
</dbReference>
<feature type="domain" description="U-box" evidence="2">
    <location>
        <begin position="57"/>
        <end position="132"/>
    </location>
</feature>
<comment type="caution">
    <text evidence="3">The sequence shown here is derived from an EMBL/GenBank/DDBJ whole genome shotgun (WGS) entry which is preliminary data.</text>
</comment>
<organism evidence="3 4">
    <name type="scientific">Seminavis robusta</name>
    <dbReference type="NCBI Taxonomy" id="568900"/>
    <lineage>
        <taxon>Eukaryota</taxon>
        <taxon>Sar</taxon>
        <taxon>Stramenopiles</taxon>
        <taxon>Ochrophyta</taxon>
        <taxon>Bacillariophyta</taxon>
        <taxon>Bacillariophyceae</taxon>
        <taxon>Bacillariophycidae</taxon>
        <taxon>Naviculales</taxon>
        <taxon>Naviculaceae</taxon>
        <taxon>Seminavis</taxon>
    </lineage>
</organism>
<dbReference type="SUPFAM" id="SSF57850">
    <property type="entry name" value="RING/U-box"/>
    <property type="match status" value="1"/>
</dbReference>
<evidence type="ECO:0000313" key="4">
    <source>
        <dbReference type="Proteomes" id="UP001153069"/>
    </source>
</evidence>
<dbReference type="SMART" id="SM00671">
    <property type="entry name" value="SEL1"/>
    <property type="match status" value="3"/>
</dbReference>
<gene>
    <name evidence="3" type="ORF">SEMRO_963_G225290.2</name>
</gene>
<evidence type="ECO:0000313" key="3">
    <source>
        <dbReference type="EMBL" id="CAB9518783.1"/>
    </source>
</evidence>
<dbReference type="GO" id="GO:0004842">
    <property type="term" value="F:ubiquitin-protein transferase activity"/>
    <property type="evidence" value="ECO:0007669"/>
    <property type="project" value="InterPro"/>
</dbReference>
<dbReference type="PROSITE" id="PS51698">
    <property type="entry name" value="U_BOX"/>
    <property type="match status" value="1"/>
</dbReference>
<dbReference type="InterPro" id="IPR011990">
    <property type="entry name" value="TPR-like_helical_dom_sf"/>
</dbReference>
<protein>
    <recommendedName>
        <fullName evidence="2">U-box domain-containing protein</fullName>
    </recommendedName>
</protein>
<dbReference type="InterPro" id="IPR013083">
    <property type="entry name" value="Znf_RING/FYVE/PHD"/>
</dbReference>
<dbReference type="GO" id="GO:0016567">
    <property type="term" value="P:protein ubiquitination"/>
    <property type="evidence" value="ECO:0007669"/>
    <property type="project" value="InterPro"/>
</dbReference>
<dbReference type="Gene3D" id="3.30.40.10">
    <property type="entry name" value="Zinc/RING finger domain, C3HC4 (zinc finger)"/>
    <property type="match status" value="1"/>
</dbReference>
<sequence length="291" mass="32325">MSATGKNLDNMSYRQLQKECRKAGLLAKGNTAALRKRLHKAMDSKETQVTAKRQRKCPADDLICPITLELPWDPVMAEDGRIYDRPAIEEHFLQHCGDLKSPITGQGMGKKLLPAIQHRNIIEALFESGDIPSDLAYKWNLKVQQQRKMEELLRLAESGDGMSMCEVGVGYLMGKFGFDEDEKLAIQWLKKAHEAGDVYGTVMLGKCYLSGHGVPKCTKKAIMYTSMAAGQGSDLAAFSFGKALADGEFGVSVDEAEAIFWLEKAARGICEDAKEYAQDKLKELRARNNNE</sequence>
<dbReference type="SUPFAM" id="SSF81901">
    <property type="entry name" value="HCP-like"/>
    <property type="match status" value="1"/>
</dbReference>
<evidence type="ECO:0000256" key="1">
    <source>
        <dbReference type="ARBA" id="ARBA00038101"/>
    </source>
</evidence>
<dbReference type="SMART" id="SM00504">
    <property type="entry name" value="Ubox"/>
    <property type="match status" value="1"/>
</dbReference>
<dbReference type="PANTHER" id="PTHR11102:SF160">
    <property type="entry name" value="ERAD-ASSOCIATED E3 UBIQUITIN-PROTEIN LIGASE COMPONENT HRD3"/>
    <property type="match status" value="1"/>
</dbReference>
<evidence type="ECO:0000259" key="2">
    <source>
        <dbReference type="PROSITE" id="PS51698"/>
    </source>
</evidence>
<dbReference type="InterPro" id="IPR050767">
    <property type="entry name" value="Sel1_AlgK"/>
</dbReference>
<dbReference type="Pfam" id="PF04564">
    <property type="entry name" value="U-box"/>
    <property type="match status" value="1"/>
</dbReference>
<comment type="similarity">
    <text evidence="1">Belongs to the sel-1 family.</text>
</comment>
<dbReference type="EMBL" id="CAICTM010000961">
    <property type="protein sequence ID" value="CAB9518783.1"/>
    <property type="molecule type" value="Genomic_DNA"/>
</dbReference>
<reference evidence="3" key="1">
    <citation type="submission" date="2020-06" db="EMBL/GenBank/DDBJ databases">
        <authorList>
            <consortium name="Plant Systems Biology data submission"/>
        </authorList>
    </citation>
    <scope>NUCLEOTIDE SEQUENCE</scope>
    <source>
        <strain evidence="3">D6</strain>
    </source>
</reference>
<keyword evidence="4" id="KW-1185">Reference proteome</keyword>
<dbReference type="InterPro" id="IPR036361">
    <property type="entry name" value="SAP_dom_sf"/>
</dbReference>
<dbReference type="InterPro" id="IPR006597">
    <property type="entry name" value="Sel1-like"/>
</dbReference>